<dbReference type="EMBL" id="ML119797">
    <property type="protein sequence ID" value="RPA74181.1"/>
    <property type="molecule type" value="Genomic_DNA"/>
</dbReference>
<sequence>MPLPRNRKSRITNANSLQSRIIRLRARQRNHETRARNFRAREAAVIEQDKDYSGRQRALRGLPPWQIWSQQPAPSKRILADFSSQLDEDNIEEEEIKMDYLDGEFERVRQSLVDLEKLSETFMSDNYQTQEDKLTAMRPQMAALLAGTLPQFGIATPDKEEFVRNAMKE</sequence>
<dbReference type="Proteomes" id="UP000275078">
    <property type="component" value="Unassembled WGS sequence"/>
</dbReference>
<dbReference type="AlphaFoldDB" id="A0A3N4HQ53"/>
<evidence type="ECO:0000313" key="2">
    <source>
        <dbReference type="Proteomes" id="UP000275078"/>
    </source>
</evidence>
<keyword evidence="2" id="KW-1185">Reference proteome</keyword>
<evidence type="ECO:0000313" key="1">
    <source>
        <dbReference type="EMBL" id="RPA74181.1"/>
    </source>
</evidence>
<accession>A0A3N4HQ53</accession>
<protein>
    <submittedName>
        <fullName evidence="1">Uncharacterized protein</fullName>
    </submittedName>
</protein>
<name>A0A3N4HQ53_ASCIM</name>
<organism evidence="1 2">
    <name type="scientific">Ascobolus immersus RN42</name>
    <dbReference type="NCBI Taxonomy" id="1160509"/>
    <lineage>
        <taxon>Eukaryota</taxon>
        <taxon>Fungi</taxon>
        <taxon>Dikarya</taxon>
        <taxon>Ascomycota</taxon>
        <taxon>Pezizomycotina</taxon>
        <taxon>Pezizomycetes</taxon>
        <taxon>Pezizales</taxon>
        <taxon>Ascobolaceae</taxon>
        <taxon>Ascobolus</taxon>
    </lineage>
</organism>
<reference evidence="1 2" key="1">
    <citation type="journal article" date="2018" name="Nat. Ecol. Evol.">
        <title>Pezizomycetes genomes reveal the molecular basis of ectomycorrhizal truffle lifestyle.</title>
        <authorList>
            <person name="Murat C."/>
            <person name="Payen T."/>
            <person name="Noel B."/>
            <person name="Kuo A."/>
            <person name="Morin E."/>
            <person name="Chen J."/>
            <person name="Kohler A."/>
            <person name="Krizsan K."/>
            <person name="Balestrini R."/>
            <person name="Da Silva C."/>
            <person name="Montanini B."/>
            <person name="Hainaut M."/>
            <person name="Levati E."/>
            <person name="Barry K.W."/>
            <person name="Belfiori B."/>
            <person name="Cichocki N."/>
            <person name="Clum A."/>
            <person name="Dockter R.B."/>
            <person name="Fauchery L."/>
            <person name="Guy J."/>
            <person name="Iotti M."/>
            <person name="Le Tacon F."/>
            <person name="Lindquist E.A."/>
            <person name="Lipzen A."/>
            <person name="Malagnac F."/>
            <person name="Mello A."/>
            <person name="Molinier V."/>
            <person name="Miyauchi S."/>
            <person name="Poulain J."/>
            <person name="Riccioni C."/>
            <person name="Rubini A."/>
            <person name="Sitrit Y."/>
            <person name="Splivallo R."/>
            <person name="Traeger S."/>
            <person name="Wang M."/>
            <person name="Zifcakova L."/>
            <person name="Wipf D."/>
            <person name="Zambonelli A."/>
            <person name="Paolocci F."/>
            <person name="Nowrousian M."/>
            <person name="Ottonello S."/>
            <person name="Baldrian P."/>
            <person name="Spatafora J.W."/>
            <person name="Henrissat B."/>
            <person name="Nagy L.G."/>
            <person name="Aury J.M."/>
            <person name="Wincker P."/>
            <person name="Grigoriev I.V."/>
            <person name="Bonfante P."/>
            <person name="Martin F.M."/>
        </authorList>
    </citation>
    <scope>NUCLEOTIDE SEQUENCE [LARGE SCALE GENOMIC DNA]</scope>
    <source>
        <strain evidence="1 2">RN42</strain>
    </source>
</reference>
<proteinExistence type="predicted"/>
<gene>
    <name evidence="1" type="ORF">BJ508DRAFT_333289</name>
</gene>